<feature type="compositionally biased region" description="Basic and acidic residues" evidence="1">
    <location>
        <begin position="817"/>
        <end position="833"/>
    </location>
</feature>
<organism evidence="3 4">
    <name type="scientific">Aspergillus leporis</name>
    <dbReference type="NCBI Taxonomy" id="41062"/>
    <lineage>
        <taxon>Eukaryota</taxon>
        <taxon>Fungi</taxon>
        <taxon>Dikarya</taxon>
        <taxon>Ascomycota</taxon>
        <taxon>Pezizomycotina</taxon>
        <taxon>Eurotiomycetes</taxon>
        <taxon>Eurotiomycetidae</taxon>
        <taxon>Eurotiales</taxon>
        <taxon>Aspergillaceae</taxon>
        <taxon>Aspergillus</taxon>
        <taxon>Aspergillus subgen. Circumdati</taxon>
    </lineage>
</organism>
<feature type="domain" description="RanBD1" evidence="2">
    <location>
        <begin position="1218"/>
        <end position="1330"/>
    </location>
</feature>
<feature type="compositionally biased region" description="Polar residues" evidence="1">
    <location>
        <begin position="243"/>
        <end position="259"/>
    </location>
</feature>
<feature type="compositionally biased region" description="Basic and acidic residues" evidence="1">
    <location>
        <begin position="844"/>
        <end position="860"/>
    </location>
</feature>
<proteinExistence type="predicted"/>
<dbReference type="EMBL" id="ML732150">
    <property type="protein sequence ID" value="KAB8079500.1"/>
    <property type="molecule type" value="Genomic_DNA"/>
</dbReference>
<feature type="compositionally biased region" description="Polar residues" evidence="1">
    <location>
        <begin position="122"/>
        <end position="137"/>
    </location>
</feature>
<feature type="compositionally biased region" description="Low complexity" evidence="1">
    <location>
        <begin position="1097"/>
        <end position="1112"/>
    </location>
</feature>
<feature type="compositionally biased region" description="Polar residues" evidence="1">
    <location>
        <begin position="1007"/>
        <end position="1018"/>
    </location>
</feature>
<dbReference type="OrthoDB" id="185618at2759"/>
<feature type="compositionally biased region" description="Polar residues" evidence="1">
    <location>
        <begin position="719"/>
        <end position="731"/>
    </location>
</feature>
<evidence type="ECO:0000256" key="1">
    <source>
        <dbReference type="SAM" id="MobiDB-lite"/>
    </source>
</evidence>
<sequence>MNSTPEEKPQRATAAQMAQRKIKDVRRRTRTNTAAPSSTTASFGGPFNTLDPNTVSSTSPASQPISNGFSFGQSQSFPGTGPNSSQPTQNGSTPFSFGSGGSTSSSFNFSSSFGGSTSTASNPFASMNAGESSQPSDGGSFSGFKGSMFSAPPAGNSAPAQQPLPSGGIFGTGSQQNSTTGGIFGNGTTGAPSGQSAATAPTTTDSIFGQNSTTSSAPSTGIFGQSASNKPSPLGQSAAFGESMQTSPDAKNNNAQSKPSIFGGGASQSGFGTSTNFASPGTGSMFGGSTSKPAETPKPPVFGLKSTGQSTPSTSLFGGATPQPSSTPTAASAAPAADGTTAATLSNSVFGASSSTKPAAPFQNPFKSTNLFGTPASSTTTPASQDKEKQEKKPEDSQPKVGFQFGQSTSGTSLFSQSTSSTAPSAPSSSLFQPPSTGNLFAPKPSAEQGKFDAEQDKPSKPAEGNPFGSLFAPKQATPAKPVTEQKSLPSTPFGNIFATKPSTLNEGTKTSEQEKPATPAPLFSSSTSGSEAPKSPSLFAPQPSVFSASTAENKIHPFKVNGTNATPPAAATAKASAPAFESLRPKEGVETLYRLLNRLDPATDDFDTLVQFYMRRKAGDENAAVDSPPTKKARPFGVSGETSTPDKASSSTPTNIFRASQATQASSKRKSAGDEDENTASPGKRVNGDSATASIFAQSFSKSKSSESSTEPAITDAQPATPSFRPSTPASDKPALFSTTPISSPPKPLFAASTTTKESSSSTSLFSQSASTTTASNPFVIKPSGHKSSGSAPTPLPGMPTFGAGATNFFSQFTAKAEKDAEKEKEKRKAEDFDSDEEDEAEWERRDAEERRKKQEELKSQTMRRSKFVPGKGFVFEDEDENSDTSDRAEKPSTASASASVFDKKTESPAKSNNIFGHLSATPSETDENDDADDTEEASAAGEEPEDTSKDTSLAPTSEDESIEETRDTESNAVSGSGAENSANDSSDDGDLTKALKKSKQEKIATSEQSASDTSAGGRSLFDRVEYHRDGKPRRENDEEQKPLSTFFNSSKYASSFNTPGTPNVFAPTSKSEAEKSDTPTSKPTTPNPFANIFGSPSSSAAPPTPSIFAPNATKAGTDNTWKMNSPIKFATDANAAPTSKPLPATDSSKPFSALFGAPPASKPASSGTGSPSPGFSFGGPSQPPSFLAPSTLSSAAASRASTPGVTSDTGAEESGDGDAAESLPQVNLAQSRAGEENEDVVIEARARGLKLTKSGWESQGIGFLRVLKDRTTSRGRVILRADPSGKVVLNASLVKEISYTVKANSVHFLVPQSEGPPEQWAIRVKKEEAERLGSAMEETKT</sequence>
<feature type="compositionally biased region" description="Low complexity" evidence="1">
    <location>
        <begin position="752"/>
        <end position="777"/>
    </location>
</feature>
<dbReference type="SMART" id="SM00160">
    <property type="entry name" value="RanBD"/>
    <property type="match status" value="1"/>
</dbReference>
<feature type="compositionally biased region" description="Low complexity" evidence="1">
    <location>
        <begin position="405"/>
        <end position="431"/>
    </location>
</feature>
<feature type="compositionally biased region" description="Low complexity" evidence="1">
    <location>
        <begin position="374"/>
        <end position="384"/>
    </location>
</feature>
<feature type="compositionally biased region" description="Low complexity" evidence="1">
    <location>
        <begin position="564"/>
        <end position="580"/>
    </location>
</feature>
<feature type="compositionally biased region" description="Low complexity" evidence="1">
    <location>
        <begin position="138"/>
        <end position="150"/>
    </location>
</feature>
<feature type="compositionally biased region" description="Low complexity" evidence="1">
    <location>
        <begin position="172"/>
        <end position="181"/>
    </location>
</feature>
<accession>A0A5N5XK75</accession>
<name>A0A5N5XK75_9EURO</name>
<dbReference type="InterPro" id="IPR011993">
    <property type="entry name" value="PH-like_dom_sf"/>
</dbReference>
<feature type="region of interest" description="Disordered" evidence="1">
    <location>
        <begin position="1"/>
        <end position="546"/>
    </location>
</feature>
<dbReference type="InterPro" id="IPR000156">
    <property type="entry name" value="Ran_bind_dom"/>
</dbReference>
<feature type="region of interest" description="Disordered" evidence="1">
    <location>
        <begin position="620"/>
        <end position="1226"/>
    </location>
</feature>
<feature type="compositionally biased region" description="Polar residues" evidence="1">
    <location>
        <begin position="50"/>
        <end position="67"/>
    </location>
</feature>
<feature type="compositionally biased region" description="Acidic residues" evidence="1">
    <location>
        <begin position="1212"/>
        <end position="1221"/>
    </location>
</feature>
<gene>
    <name evidence="3" type="ORF">BDV29DRAFT_187175</name>
</gene>
<dbReference type="CDD" id="cd13170">
    <property type="entry name" value="RanBD_NUP50"/>
    <property type="match status" value="1"/>
</dbReference>
<feature type="compositionally biased region" description="Polar residues" evidence="1">
    <location>
        <begin position="641"/>
        <end position="667"/>
    </location>
</feature>
<feature type="compositionally biased region" description="Low complexity" evidence="1">
    <location>
        <begin position="68"/>
        <end position="77"/>
    </location>
</feature>
<dbReference type="Proteomes" id="UP000326565">
    <property type="component" value="Unassembled WGS sequence"/>
</dbReference>
<keyword evidence="4" id="KW-1185">Reference proteome</keyword>
<feature type="compositionally biased region" description="Polar residues" evidence="1">
    <location>
        <begin position="345"/>
        <end position="357"/>
    </location>
</feature>
<feature type="compositionally biased region" description="Polar residues" evidence="1">
    <location>
        <begin position="81"/>
        <end position="90"/>
    </location>
</feature>
<dbReference type="PANTHER" id="PTHR38697:SF1">
    <property type="entry name" value="NUCLEAR PORE COMPLEX PROTEIN SIMILAR TO S. CEREVISIAE NUP2 (EUROFUNG)"/>
    <property type="match status" value="1"/>
</dbReference>
<feature type="compositionally biased region" description="Polar residues" evidence="1">
    <location>
        <begin position="191"/>
        <end position="235"/>
    </location>
</feature>
<feature type="compositionally biased region" description="Polar residues" evidence="1">
    <location>
        <begin position="1044"/>
        <end position="1072"/>
    </location>
</feature>
<feature type="region of interest" description="Disordered" evidence="1">
    <location>
        <begin position="558"/>
        <end position="584"/>
    </location>
</feature>
<feature type="compositionally biased region" description="Acidic residues" evidence="1">
    <location>
        <begin position="834"/>
        <end position="843"/>
    </location>
</feature>
<dbReference type="SUPFAM" id="SSF50729">
    <property type="entry name" value="PH domain-like"/>
    <property type="match status" value="1"/>
</dbReference>
<feature type="compositionally biased region" description="Low complexity" evidence="1">
    <location>
        <begin position="318"/>
        <end position="344"/>
    </location>
</feature>
<feature type="compositionally biased region" description="Basic and acidic residues" evidence="1">
    <location>
        <begin position="992"/>
        <end position="1006"/>
    </location>
</feature>
<evidence type="ECO:0000313" key="3">
    <source>
        <dbReference type="EMBL" id="KAB8079500.1"/>
    </source>
</evidence>
<dbReference type="Pfam" id="PF00638">
    <property type="entry name" value="Ran_BP1"/>
    <property type="match status" value="1"/>
</dbReference>
<evidence type="ECO:0000313" key="4">
    <source>
        <dbReference type="Proteomes" id="UP000326565"/>
    </source>
</evidence>
<feature type="compositionally biased region" description="Low complexity" evidence="1">
    <location>
        <begin position="694"/>
        <end position="710"/>
    </location>
</feature>
<feature type="compositionally biased region" description="Low complexity" evidence="1">
    <location>
        <begin position="91"/>
        <end position="121"/>
    </location>
</feature>
<protein>
    <recommendedName>
        <fullName evidence="2">RanBD1 domain-containing protein</fullName>
    </recommendedName>
</protein>
<dbReference type="PANTHER" id="PTHR38697">
    <property type="entry name" value="NUCLEAR PORE COMPLEX PROTEIN SIMILAR TO S. CEREVISIAE NUP2 (EUROFUNG)"/>
    <property type="match status" value="1"/>
</dbReference>
<feature type="compositionally biased region" description="Polar residues" evidence="1">
    <location>
        <begin position="485"/>
        <end position="494"/>
    </location>
</feature>
<dbReference type="PROSITE" id="PS50196">
    <property type="entry name" value="RANBD1"/>
    <property type="match status" value="1"/>
</dbReference>
<dbReference type="InterPro" id="IPR053074">
    <property type="entry name" value="NPC_Nucleoporin"/>
</dbReference>
<feature type="compositionally biased region" description="Basic and acidic residues" evidence="1">
    <location>
        <begin position="1022"/>
        <end position="1043"/>
    </location>
</feature>
<feature type="compositionally biased region" description="Low complexity" evidence="1">
    <location>
        <begin position="31"/>
        <end position="42"/>
    </location>
</feature>
<feature type="compositionally biased region" description="Basic and acidic residues" evidence="1">
    <location>
        <begin position="1"/>
        <end position="10"/>
    </location>
</feature>
<feature type="compositionally biased region" description="Low complexity" evidence="1">
    <location>
        <begin position="1080"/>
        <end position="1090"/>
    </location>
</feature>
<reference evidence="3 4" key="1">
    <citation type="submission" date="2019-04" db="EMBL/GenBank/DDBJ databases">
        <title>Friends and foes A comparative genomics study of 23 Aspergillus species from section Flavi.</title>
        <authorList>
            <consortium name="DOE Joint Genome Institute"/>
            <person name="Kjaerbolling I."/>
            <person name="Vesth T."/>
            <person name="Frisvad J.C."/>
            <person name="Nybo J.L."/>
            <person name="Theobald S."/>
            <person name="Kildgaard S."/>
            <person name="Isbrandt T."/>
            <person name="Kuo A."/>
            <person name="Sato A."/>
            <person name="Lyhne E.K."/>
            <person name="Kogle M.E."/>
            <person name="Wiebenga A."/>
            <person name="Kun R.S."/>
            <person name="Lubbers R.J."/>
            <person name="Makela M.R."/>
            <person name="Barry K."/>
            <person name="Chovatia M."/>
            <person name="Clum A."/>
            <person name="Daum C."/>
            <person name="Haridas S."/>
            <person name="He G."/>
            <person name="LaButti K."/>
            <person name="Lipzen A."/>
            <person name="Mondo S."/>
            <person name="Riley R."/>
            <person name="Salamov A."/>
            <person name="Simmons B.A."/>
            <person name="Magnuson J.K."/>
            <person name="Henrissat B."/>
            <person name="Mortensen U.H."/>
            <person name="Larsen T.O."/>
            <person name="Devries R.P."/>
            <person name="Grigoriev I.V."/>
            <person name="Machida M."/>
            <person name="Baker S.E."/>
            <person name="Andersen M.R."/>
        </authorList>
    </citation>
    <scope>NUCLEOTIDE SEQUENCE [LARGE SCALE GENOMIC DNA]</scope>
    <source>
        <strain evidence="3 4">CBS 151.66</strain>
    </source>
</reference>
<dbReference type="Gene3D" id="2.30.29.30">
    <property type="entry name" value="Pleckstrin-homology domain (PH domain)/Phosphotyrosine-binding domain (PTB)"/>
    <property type="match status" value="1"/>
</dbReference>
<feature type="compositionally biased region" description="Basic and acidic residues" evidence="1">
    <location>
        <begin position="385"/>
        <end position="398"/>
    </location>
</feature>
<feature type="compositionally biased region" description="Polar residues" evidence="1">
    <location>
        <begin position="1116"/>
        <end position="1125"/>
    </location>
</feature>
<feature type="compositionally biased region" description="Basic and acidic residues" evidence="1">
    <location>
        <begin position="450"/>
        <end position="461"/>
    </location>
</feature>
<feature type="compositionally biased region" description="Polar residues" evidence="1">
    <location>
        <begin position="306"/>
        <end position="316"/>
    </location>
</feature>
<feature type="compositionally biased region" description="Polar residues" evidence="1">
    <location>
        <begin position="972"/>
        <end position="986"/>
    </location>
</feature>
<feature type="compositionally biased region" description="Low complexity" evidence="1">
    <location>
        <begin position="1157"/>
        <end position="1205"/>
    </location>
</feature>
<feature type="compositionally biased region" description="Polar residues" evidence="1">
    <location>
        <begin position="268"/>
        <end position="293"/>
    </location>
</feature>
<feature type="compositionally biased region" description="Acidic residues" evidence="1">
    <location>
        <begin position="926"/>
        <end position="938"/>
    </location>
</feature>
<evidence type="ECO:0000259" key="2">
    <source>
        <dbReference type="PROSITE" id="PS50196"/>
    </source>
</evidence>